<dbReference type="InterPro" id="IPR041464">
    <property type="entry name" value="TubC_N"/>
</dbReference>
<reference evidence="5 7" key="1">
    <citation type="submission" date="2018-04" db="EMBL/GenBank/DDBJ databases">
        <title>Complete genome sequences of Streptomyces griseoviridis K61 and characterization of antagonistic properties of biological control agents.</title>
        <authorList>
            <person name="Mariita R.M."/>
            <person name="Sello J.K."/>
        </authorList>
    </citation>
    <scope>NUCLEOTIDE SEQUENCE [LARGE SCALE GENOMIC DNA]</scope>
    <source>
        <strain evidence="5 7">K61</strain>
    </source>
</reference>
<dbReference type="Proteomes" id="UP000271291">
    <property type="component" value="Chromosome"/>
</dbReference>
<evidence type="ECO:0000313" key="6">
    <source>
        <dbReference type="Proteomes" id="UP000271291"/>
    </source>
</evidence>
<evidence type="ECO:0000259" key="3">
    <source>
        <dbReference type="Pfam" id="PF18563"/>
    </source>
</evidence>
<dbReference type="EMBL" id="CP034687">
    <property type="protein sequence ID" value="AZS88840.1"/>
    <property type="molecule type" value="Genomic_DNA"/>
</dbReference>
<dbReference type="EMBL" id="CP029078">
    <property type="protein sequence ID" value="QCN84321.1"/>
    <property type="molecule type" value="Genomic_DNA"/>
</dbReference>
<dbReference type="PANTHER" id="PTHR11487">
    <property type="entry name" value="THIOESTERASE"/>
    <property type="match status" value="1"/>
</dbReference>
<dbReference type="InterPro" id="IPR044894">
    <property type="entry name" value="TubC_N_sf"/>
</dbReference>
<feature type="domain" description="TubC N-terminal docking" evidence="3">
    <location>
        <begin position="2"/>
        <end position="51"/>
    </location>
</feature>
<accession>A0A3Q9L129</accession>
<dbReference type="InterPro" id="IPR012223">
    <property type="entry name" value="TEII"/>
</dbReference>
<feature type="domain" description="Thioesterase" evidence="2">
    <location>
        <begin position="90"/>
        <end position="307"/>
    </location>
</feature>
<dbReference type="GO" id="GO:0008610">
    <property type="term" value="P:lipid biosynthetic process"/>
    <property type="evidence" value="ECO:0007669"/>
    <property type="project" value="TreeGrafter"/>
</dbReference>
<dbReference type="AlphaFoldDB" id="A0A3Q9L129"/>
<reference evidence="4 6" key="2">
    <citation type="submission" date="2018-12" db="EMBL/GenBank/DDBJ databases">
        <title>Streptomyces griseoviridis F1-27 complete genome.</title>
        <authorList>
            <person name="Mariita R.M."/>
            <person name="Sello J.K."/>
        </authorList>
    </citation>
    <scope>NUCLEOTIDE SEQUENCE [LARGE SCALE GENOMIC DNA]</scope>
    <source>
        <strain evidence="4 6">F1-27</strain>
    </source>
</reference>
<dbReference type="OrthoDB" id="8480037at2"/>
<dbReference type="Gene3D" id="1.10.10.1830">
    <property type="entry name" value="Non-ribosomal peptide synthase, adenylation domain"/>
    <property type="match status" value="1"/>
</dbReference>
<gene>
    <name evidence="5" type="ORF">DDJ31_04440</name>
    <name evidence="4" type="ORF">ELQ87_34825</name>
</gene>
<protein>
    <submittedName>
        <fullName evidence="4">Thioesterase</fullName>
    </submittedName>
</protein>
<dbReference type="PANTHER" id="PTHR11487:SF0">
    <property type="entry name" value="S-ACYL FATTY ACID SYNTHASE THIOESTERASE, MEDIUM CHAIN"/>
    <property type="match status" value="1"/>
</dbReference>
<dbReference type="SUPFAM" id="SSF53474">
    <property type="entry name" value="alpha/beta-Hydrolases"/>
    <property type="match status" value="1"/>
</dbReference>
<dbReference type="Pfam" id="PF18563">
    <property type="entry name" value="TubC_N"/>
    <property type="match status" value="1"/>
</dbReference>
<dbReference type="KEGG" id="sgd:ELQ87_34825"/>
<dbReference type="Pfam" id="PF00975">
    <property type="entry name" value="Thioesterase"/>
    <property type="match status" value="1"/>
</dbReference>
<sequence>MIDELLQELRGSNVRVWAKDGRLHFDGPKDVMTPELLAVLRGHKEELLRRLADGPRERPAARAAAPGADRDAGAGVRLKVLARAARGLVVFVLPPAGAGPSLFHAWGAAAPAGVEVVVVHAPGREDRIDEPPYRGVAPLADAVAAAVDGYGDRPFAVFGHSAGALVGHQVLRRVRPGGARLLVTAAATPPDRVVGDVAGMSDGDLLAAMAAWGGTPEQVLDDPLGRDAFLPCLRADLEVVESCARAEGDVEPVDVPVLALAGTDDPFAPLSECLRWARWSTAGFRAHLVPGGHFFPATEGAEILSLIQRHATGREQGA</sequence>
<evidence type="ECO:0000313" key="5">
    <source>
        <dbReference type="EMBL" id="QCN84321.1"/>
    </source>
</evidence>
<dbReference type="Proteomes" id="UP000501753">
    <property type="component" value="Chromosome"/>
</dbReference>
<dbReference type="InterPro" id="IPR029058">
    <property type="entry name" value="AB_hydrolase_fold"/>
</dbReference>
<organism evidence="4 6">
    <name type="scientific">Streptomyces griseoviridis</name>
    <dbReference type="NCBI Taxonomy" id="45398"/>
    <lineage>
        <taxon>Bacteria</taxon>
        <taxon>Bacillati</taxon>
        <taxon>Actinomycetota</taxon>
        <taxon>Actinomycetes</taxon>
        <taxon>Kitasatosporales</taxon>
        <taxon>Streptomycetaceae</taxon>
        <taxon>Streptomyces</taxon>
    </lineage>
</organism>
<evidence type="ECO:0000313" key="4">
    <source>
        <dbReference type="EMBL" id="AZS88840.1"/>
    </source>
</evidence>
<evidence type="ECO:0000259" key="2">
    <source>
        <dbReference type="Pfam" id="PF00975"/>
    </source>
</evidence>
<dbReference type="Gene3D" id="3.40.50.1820">
    <property type="entry name" value="alpha/beta hydrolase"/>
    <property type="match status" value="1"/>
</dbReference>
<evidence type="ECO:0000256" key="1">
    <source>
        <dbReference type="ARBA" id="ARBA00007169"/>
    </source>
</evidence>
<evidence type="ECO:0000313" key="7">
    <source>
        <dbReference type="Proteomes" id="UP000501753"/>
    </source>
</evidence>
<dbReference type="RefSeq" id="WP_127181610.1">
    <property type="nucleotide sequence ID" value="NZ_CP029078.1"/>
</dbReference>
<keyword evidence="7" id="KW-1185">Reference proteome</keyword>
<dbReference type="InterPro" id="IPR001031">
    <property type="entry name" value="Thioesterase"/>
</dbReference>
<proteinExistence type="inferred from homology"/>
<comment type="similarity">
    <text evidence="1">Belongs to the thioesterase family.</text>
</comment>
<name>A0A3Q9L129_STRGD</name>